<name>A0ABP0RF49_9DINO</name>
<feature type="signal peptide" evidence="1">
    <location>
        <begin position="1"/>
        <end position="17"/>
    </location>
</feature>
<evidence type="ECO:0000256" key="1">
    <source>
        <dbReference type="SAM" id="SignalP"/>
    </source>
</evidence>
<protein>
    <submittedName>
        <fullName evidence="2">Uncharacterized protein</fullName>
    </submittedName>
</protein>
<reference evidence="2 3" key="1">
    <citation type="submission" date="2024-02" db="EMBL/GenBank/DDBJ databases">
        <authorList>
            <person name="Chen Y."/>
            <person name="Shah S."/>
            <person name="Dougan E. K."/>
            <person name="Thang M."/>
            <person name="Chan C."/>
        </authorList>
    </citation>
    <scope>NUCLEOTIDE SEQUENCE [LARGE SCALE GENOMIC DNA]</scope>
</reference>
<keyword evidence="1" id="KW-0732">Signal</keyword>
<organism evidence="2 3">
    <name type="scientific">Durusdinium trenchii</name>
    <dbReference type="NCBI Taxonomy" id="1381693"/>
    <lineage>
        <taxon>Eukaryota</taxon>
        <taxon>Sar</taxon>
        <taxon>Alveolata</taxon>
        <taxon>Dinophyceae</taxon>
        <taxon>Suessiales</taxon>
        <taxon>Symbiodiniaceae</taxon>
        <taxon>Durusdinium</taxon>
    </lineage>
</organism>
<evidence type="ECO:0000313" key="2">
    <source>
        <dbReference type="EMBL" id="CAK9098378.1"/>
    </source>
</evidence>
<feature type="chain" id="PRO_5045470954" evidence="1">
    <location>
        <begin position="18"/>
        <end position="140"/>
    </location>
</feature>
<comment type="caution">
    <text evidence="2">The sequence shown here is derived from an EMBL/GenBank/DDBJ whole genome shotgun (WGS) entry which is preliminary data.</text>
</comment>
<keyword evidence="3" id="KW-1185">Reference proteome</keyword>
<gene>
    <name evidence="2" type="ORF">SCF082_LOCUS46111</name>
</gene>
<proteinExistence type="predicted"/>
<evidence type="ECO:0000313" key="3">
    <source>
        <dbReference type="Proteomes" id="UP001642464"/>
    </source>
</evidence>
<dbReference type="Proteomes" id="UP001642464">
    <property type="component" value="Unassembled WGS sequence"/>
</dbReference>
<dbReference type="EMBL" id="CAXAMM010041273">
    <property type="protein sequence ID" value="CAK9098378.1"/>
    <property type="molecule type" value="Genomic_DNA"/>
</dbReference>
<sequence>MSLVAVLLDVPLDVVVAHSIAENAQRPLPKLFAEALLLRTMESLSEQILHCPERLAFLYFKLLVNAKEESGDDDTQPMSFVIDLESLQDGLDQIQFHSNPFEWKRMPNGRGSLGINFDDINECGIQCRDEVVKTRGSPEG</sequence>
<accession>A0ABP0RF49</accession>